<name>A0A845BTD6_9NEIS</name>
<proteinExistence type="inferred from homology"/>
<accession>A0A845BTD6</accession>
<dbReference type="InterPro" id="IPR010486">
    <property type="entry name" value="HNS-dep_expression_A/B"/>
</dbReference>
<dbReference type="GO" id="GO:0030288">
    <property type="term" value="C:outer membrane-bounded periplasmic space"/>
    <property type="evidence" value="ECO:0007669"/>
    <property type="project" value="InterPro"/>
</dbReference>
<dbReference type="AlphaFoldDB" id="A0A845BTD6"/>
<keyword evidence="2 5" id="KW-0574">Periplasm</keyword>
<keyword evidence="4 5" id="KW-0143">Chaperone</keyword>
<dbReference type="Proteomes" id="UP000467214">
    <property type="component" value="Unassembled WGS sequence"/>
</dbReference>
<comment type="caution">
    <text evidence="6">The sequence shown here is derived from an EMBL/GenBank/DDBJ whole genome shotgun (WGS) entry which is preliminary data.</text>
</comment>
<evidence type="ECO:0000256" key="1">
    <source>
        <dbReference type="ARBA" id="ARBA00022729"/>
    </source>
</evidence>
<evidence type="ECO:0000256" key="2">
    <source>
        <dbReference type="ARBA" id="ARBA00022764"/>
    </source>
</evidence>
<keyword evidence="1 5" id="KW-0732">Signal</keyword>
<dbReference type="Gene3D" id="1.10.890.10">
    <property type="entry name" value="HNS-dependent expression A"/>
    <property type="match status" value="1"/>
</dbReference>
<reference evidence="6 7" key="1">
    <citation type="submission" date="2019-12" db="EMBL/GenBank/DDBJ databases">
        <title>Neisseriaceae gen. nov. sp. Genome sequencing and assembly.</title>
        <authorList>
            <person name="Liu Z."/>
            <person name="Li A."/>
        </authorList>
    </citation>
    <scope>NUCLEOTIDE SEQUENCE [LARGE SCALE GENOMIC DNA]</scope>
    <source>
        <strain evidence="6 7">B2N2-7</strain>
    </source>
</reference>
<feature type="chain" id="PRO_5033179022" description="Probable acid stress chaperone HdeA" evidence="5">
    <location>
        <begin position="20"/>
        <end position="103"/>
    </location>
</feature>
<dbReference type="InterPro" id="IPR036831">
    <property type="entry name" value="HdeA_sf"/>
</dbReference>
<sequence precursor="true">MKKIIFLGALTLCSSMAMAADATKKPVSKWTCEDFLALDESFQPKAIYFAEGLNKKDKPVDAVMDVAGVEKIVPLVIQECQQAPKATFWSKIKSSWAKVKASL</sequence>
<dbReference type="SUPFAM" id="SSF47752">
    <property type="entry name" value="Protein HNS-dependent expression A, HdeA"/>
    <property type="match status" value="1"/>
</dbReference>
<keyword evidence="3 5" id="KW-1015">Disulfide bond</keyword>
<dbReference type="Pfam" id="PF06411">
    <property type="entry name" value="HdeA"/>
    <property type="match status" value="1"/>
</dbReference>
<feature type="signal peptide" evidence="5">
    <location>
        <begin position="1"/>
        <end position="19"/>
    </location>
</feature>
<evidence type="ECO:0000256" key="4">
    <source>
        <dbReference type="ARBA" id="ARBA00023186"/>
    </source>
</evidence>
<gene>
    <name evidence="5 6" type="primary">hdeA</name>
    <name evidence="6" type="ORF">GQF02_10615</name>
</gene>
<keyword evidence="7" id="KW-1185">Reference proteome</keyword>
<evidence type="ECO:0000313" key="6">
    <source>
        <dbReference type="EMBL" id="MXR37426.1"/>
    </source>
</evidence>
<comment type="function">
    <text evidence="5">Required for optimal acid stress protection. Exhibits a chaperone-like activity only at low pH by suppressing non-specifically the aggregation of denaturated periplasmic proteins.</text>
</comment>
<protein>
    <recommendedName>
        <fullName evidence="5">Probable acid stress chaperone HdeA</fullName>
    </recommendedName>
</protein>
<evidence type="ECO:0000313" key="7">
    <source>
        <dbReference type="Proteomes" id="UP000467214"/>
    </source>
</evidence>
<comment type="similarity">
    <text evidence="5">Belongs to the HdeA family.</text>
</comment>
<organism evidence="6 7">
    <name type="scientific">Craterilacuibacter sinensis</name>
    <dbReference type="NCBI Taxonomy" id="2686017"/>
    <lineage>
        <taxon>Bacteria</taxon>
        <taxon>Pseudomonadati</taxon>
        <taxon>Pseudomonadota</taxon>
        <taxon>Betaproteobacteria</taxon>
        <taxon>Neisseriales</taxon>
        <taxon>Neisseriaceae</taxon>
        <taxon>Craterilacuibacter</taxon>
    </lineage>
</organism>
<dbReference type="NCBIfam" id="NF007576">
    <property type="entry name" value="PRK10208.1"/>
    <property type="match status" value="1"/>
</dbReference>
<dbReference type="InterPro" id="IPR038303">
    <property type="entry name" value="HdeA/HdeB_sf"/>
</dbReference>
<dbReference type="InterPro" id="IPR024972">
    <property type="entry name" value="HdeA"/>
</dbReference>
<evidence type="ECO:0000256" key="3">
    <source>
        <dbReference type="ARBA" id="ARBA00023157"/>
    </source>
</evidence>
<comment type="subcellular location">
    <subcellularLocation>
        <location evidence="5">Periplasm</location>
    </subcellularLocation>
</comment>
<evidence type="ECO:0000256" key="5">
    <source>
        <dbReference type="HAMAP-Rule" id="MF_00946"/>
    </source>
</evidence>
<feature type="disulfide bond" evidence="5">
    <location>
        <begin position="32"/>
        <end position="80"/>
    </location>
</feature>
<dbReference type="EMBL" id="WSSB01000009">
    <property type="protein sequence ID" value="MXR37426.1"/>
    <property type="molecule type" value="Genomic_DNA"/>
</dbReference>
<dbReference type="GO" id="GO:1990451">
    <property type="term" value="P:cellular stress response to acidic pH"/>
    <property type="evidence" value="ECO:0007669"/>
    <property type="project" value="UniProtKB-UniRule"/>
</dbReference>
<dbReference type="RefSeq" id="WP_124733975.1">
    <property type="nucleotide sequence ID" value="NZ_WSSB01000009.1"/>
</dbReference>
<dbReference type="HAMAP" id="MF_00946">
    <property type="entry name" value="HdeA"/>
    <property type="match status" value="1"/>
</dbReference>